<comment type="caution">
    <text evidence="1">The sequence shown here is derived from an EMBL/GenBank/DDBJ whole genome shotgun (WGS) entry which is preliminary data.</text>
</comment>
<sequence length="83" mass="9432">MQWLLGIGFHSPLRRFITLQNISSLAYTRSATKKVEEKRQRKRERPSVVDENICIFTLRFKSFSEPLASCPGCTPPCAQCSLG</sequence>
<keyword evidence="2" id="KW-1185">Reference proteome</keyword>
<proteinExistence type="predicted"/>
<evidence type="ECO:0000313" key="1">
    <source>
        <dbReference type="EMBL" id="KAF4085484.1"/>
    </source>
</evidence>
<reference evidence="1 2" key="1">
    <citation type="submission" date="2020-02" db="EMBL/GenBank/DDBJ databases">
        <title>A chromosome-scale genome assembly of the black bullhead catfish (Ameiurus melas).</title>
        <authorList>
            <person name="Wen M."/>
            <person name="Zham M."/>
            <person name="Cabau C."/>
            <person name="Klopp C."/>
            <person name="Donnadieu C."/>
            <person name="Roques C."/>
            <person name="Bouchez O."/>
            <person name="Lampietro C."/>
            <person name="Jouanno E."/>
            <person name="Herpin A."/>
            <person name="Louis A."/>
            <person name="Berthelot C."/>
            <person name="Parey E."/>
            <person name="Roest-Crollius H."/>
            <person name="Braasch I."/>
            <person name="Postlethwait J."/>
            <person name="Robinson-Rechavi M."/>
            <person name="Echchiki A."/>
            <person name="Begum T."/>
            <person name="Montfort J."/>
            <person name="Schartl M."/>
            <person name="Bobe J."/>
            <person name="Guiguen Y."/>
        </authorList>
    </citation>
    <scope>NUCLEOTIDE SEQUENCE [LARGE SCALE GENOMIC DNA]</scope>
    <source>
        <strain evidence="1">M_S1</strain>
        <tissue evidence="1">Blood</tissue>
    </source>
</reference>
<name>A0A7J6ARU3_AMEME</name>
<evidence type="ECO:0000313" key="2">
    <source>
        <dbReference type="Proteomes" id="UP000593565"/>
    </source>
</evidence>
<gene>
    <name evidence="1" type="ORF">AMELA_G00095600</name>
</gene>
<accession>A0A7J6ARU3</accession>
<organism evidence="1 2">
    <name type="scientific">Ameiurus melas</name>
    <name type="common">Black bullhead</name>
    <name type="synonym">Silurus melas</name>
    <dbReference type="NCBI Taxonomy" id="219545"/>
    <lineage>
        <taxon>Eukaryota</taxon>
        <taxon>Metazoa</taxon>
        <taxon>Chordata</taxon>
        <taxon>Craniata</taxon>
        <taxon>Vertebrata</taxon>
        <taxon>Euteleostomi</taxon>
        <taxon>Actinopterygii</taxon>
        <taxon>Neopterygii</taxon>
        <taxon>Teleostei</taxon>
        <taxon>Ostariophysi</taxon>
        <taxon>Siluriformes</taxon>
        <taxon>Ictaluridae</taxon>
        <taxon>Ameiurus</taxon>
    </lineage>
</organism>
<dbReference type="Proteomes" id="UP000593565">
    <property type="component" value="Unassembled WGS sequence"/>
</dbReference>
<dbReference type="AlphaFoldDB" id="A0A7J6ARU3"/>
<protein>
    <submittedName>
        <fullName evidence="1">Uncharacterized protein</fullName>
    </submittedName>
</protein>
<dbReference type="EMBL" id="JAAGNN010000008">
    <property type="protein sequence ID" value="KAF4085484.1"/>
    <property type="molecule type" value="Genomic_DNA"/>
</dbReference>